<dbReference type="PANTHER" id="PTHR23050">
    <property type="entry name" value="CALCIUM BINDING PROTEIN"/>
    <property type="match status" value="1"/>
</dbReference>
<dbReference type="FunFam" id="1.10.238.10:FF:000178">
    <property type="entry name" value="Calmodulin-2 A"/>
    <property type="match status" value="1"/>
</dbReference>
<dbReference type="Pfam" id="PF13499">
    <property type="entry name" value="EF-hand_7"/>
    <property type="match status" value="2"/>
</dbReference>
<dbReference type="Proteomes" id="UP001295469">
    <property type="component" value="Chromosome C05"/>
</dbReference>
<dbReference type="InterPro" id="IPR018247">
    <property type="entry name" value="EF_Hand_1_Ca_BS"/>
</dbReference>
<feature type="domain" description="EF-hand" evidence="3">
    <location>
        <begin position="1"/>
        <end position="33"/>
    </location>
</feature>
<protein>
    <submittedName>
        <fullName evidence="4">(rape) hypothetical protein</fullName>
    </submittedName>
</protein>
<evidence type="ECO:0000259" key="3">
    <source>
        <dbReference type="PROSITE" id="PS50222"/>
    </source>
</evidence>
<gene>
    <name evidence="4" type="ORF">DARMORV10_C05P63420.1</name>
</gene>
<evidence type="ECO:0000256" key="2">
    <source>
        <dbReference type="ARBA" id="ARBA00022837"/>
    </source>
</evidence>
<dbReference type="InterPro" id="IPR050145">
    <property type="entry name" value="Centrin_CML-like"/>
</dbReference>
<dbReference type="InterPro" id="IPR011992">
    <property type="entry name" value="EF-hand-dom_pair"/>
</dbReference>
<dbReference type="SUPFAM" id="SSF47473">
    <property type="entry name" value="EF-hand"/>
    <property type="match status" value="1"/>
</dbReference>
<accession>A0A816LJH9</accession>
<evidence type="ECO:0000256" key="1">
    <source>
        <dbReference type="ARBA" id="ARBA00022737"/>
    </source>
</evidence>
<organism evidence="4">
    <name type="scientific">Brassica napus</name>
    <name type="common">Rape</name>
    <dbReference type="NCBI Taxonomy" id="3708"/>
    <lineage>
        <taxon>Eukaryota</taxon>
        <taxon>Viridiplantae</taxon>
        <taxon>Streptophyta</taxon>
        <taxon>Embryophyta</taxon>
        <taxon>Tracheophyta</taxon>
        <taxon>Spermatophyta</taxon>
        <taxon>Magnoliopsida</taxon>
        <taxon>eudicotyledons</taxon>
        <taxon>Gunneridae</taxon>
        <taxon>Pentapetalae</taxon>
        <taxon>rosids</taxon>
        <taxon>malvids</taxon>
        <taxon>Brassicales</taxon>
        <taxon>Brassicaceae</taxon>
        <taxon>Brassiceae</taxon>
        <taxon>Brassica</taxon>
    </lineage>
</organism>
<keyword evidence="2" id="KW-0106">Calcium</keyword>
<dbReference type="PROSITE" id="PS00018">
    <property type="entry name" value="EF_HAND_1"/>
    <property type="match status" value="4"/>
</dbReference>
<dbReference type="SMART" id="SM00054">
    <property type="entry name" value="EFh"/>
    <property type="match status" value="4"/>
</dbReference>
<proteinExistence type="predicted"/>
<sequence>MSLEKIFKRFDKNNDGTISLGEFSNAVLKFFPGFSQEDIERRFKEIDINGNGQINANEFVLWFEKILKISFDVCDVDGDGKITAGELHLVMKTIIGKPHTNEVCAEQIRIADTDSDGCLNYEEFKALLFSDF</sequence>
<dbReference type="AlphaFoldDB" id="A0A816LJH9"/>
<feature type="domain" description="EF-hand" evidence="3">
    <location>
        <begin position="71"/>
        <end position="97"/>
    </location>
</feature>
<dbReference type="GO" id="GO:0005509">
    <property type="term" value="F:calcium ion binding"/>
    <property type="evidence" value="ECO:0007669"/>
    <property type="project" value="InterPro"/>
</dbReference>
<dbReference type="CDD" id="cd00051">
    <property type="entry name" value="EFh"/>
    <property type="match status" value="1"/>
</dbReference>
<dbReference type="Gene3D" id="1.10.238.10">
    <property type="entry name" value="EF-hand"/>
    <property type="match status" value="2"/>
</dbReference>
<feature type="domain" description="EF-hand" evidence="3">
    <location>
        <begin position="34"/>
        <end position="69"/>
    </location>
</feature>
<feature type="domain" description="EF-hand" evidence="3">
    <location>
        <begin position="99"/>
        <end position="132"/>
    </location>
</feature>
<dbReference type="EMBL" id="HG994369">
    <property type="protein sequence ID" value="CAF1940765.1"/>
    <property type="molecule type" value="Genomic_DNA"/>
</dbReference>
<reference evidence="4" key="1">
    <citation type="submission" date="2021-01" db="EMBL/GenBank/DDBJ databases">
        <authorList>
            <consortium name="Genoscope - CEA"/>
            <person name="William W."/>
        </authorList>
    </citation>
    <scope>NUCLEOTIDE SEQUENCE</scope>
</reference>
<keyword evidence="1" id="KW-0677">Repeat</keyword>
<evidence type="ECO:0000313" key="4">
    <source>
        <dbReference type="EMBL" id="CAF1940765.1"/>
    </source>
</evidence>
<dbReference type="GO" id="GO:0043226">
    <property type="term" value="C:organelle"/>
    <property type="evidence" value="ECO:0007669"/>
    <property type="project" value="UniProtKB-ARBA"/>
</dbReference>
<dbReference type="PROSITE" id="PS50222">
    <property type="entry name" value="EF_HAND_2"/>
    <property type="match status" value="4"/>
</dbReference>
<name>A0A816LJH9_BRANA</name>
<dbReference type="InterPro" id="IPR002048">
    <property type="entry name" value="EF_hand_dom"/>
</dbReference>